<keyword evidence="2 5" id="KW-0690">Ribosome biogenesis</keyword>
<comment type="similarity">
    <text evidence="5">Belongs to the RimM family.</text>
</comment>
<feature type="domain" description="Ribosome maturation factor RimM PRC barrel" evidence="7">
    <location>
        <begin position="98"/>
        <end position="165"/>
    </location>
</feature>
<dbReference type="NCBIfam" id="TIGR02273">
    <property type="entry name" value="16S_RimM"/>
    <property type="match status" value="1"/>
</dbReference>
<dbReference type="GO" id="GO:0006364">
    <property type="term" value="P:rRNA processing"/>
    <property type="evidence" value="ECO:0007669"/>
    <property type="project" value="UniProtKB-UniRule"/>
</dbReference>
<dbReference type="Proteomes" id="UP000245283">
    <property type="component" value="Unassembled WGS sequence"/>
</dbReference>
<feature type="domain" description="RimM N-terminal" evidence="6">
    <location>
        <begin position="5"/>
        <end position="85"/>
    </location>
</feature>
<dbReference type="InterPro" id="IPR011961">
    <property type="entry name" value="RimM"/>
</dbReference>
<protein>
    <recommendedName>
        <fullName evidence="5">Ribosome maturation factor RimM</fullName>
    </recommendedName>
</protein>
<evidence type="ECO:0000256" key="2">
    <source>
        <dbReference type="ARBA" id="ARBA00022517"/>
    </source>
</evidence>
<dbReference type="Pfam" id="PF01782">
    <property type="entry name" value="RimM"/>
    <property type="match status" value="1"/>
</dbReference>
<accession>A0A2V1K7U3</accession>
<evidence type="ECO:0000256" key="5">
    <source>
        <dbReference type="HAMAP-Rule" id="MF_00014"/>
    </source>
</evidence>
<dbReference type="RefSeq" id="WP_109094218.1">
    <property type="nucleotide sequence ID" value="NZ_JBQDCU010000025.1"/>
</dbReference>
<dbReference type="GO" id="GO:0042274">
    <property type="term" value="P:ribosomal small subunit biogenesis"/>
    <property type="evidence" value="ECO:0007669"/>
    <property type="project" value="UniProtKB-UniRule"/>
</dbReference>
<comment type="function">
    <text evidence="5">An accessory protein needed during the final step in the assembly of 30S ribosomal subunit, possibly for assembly of the head region. Essential for efficient processing of 16S rRNA. May be needed both before and after RbfA during the maturation of 16S rRNA. It has affinity for free ribosomal 30S subunits but not for 70S ribosomes.</text>
</comment>
<comment type="subcellular location">
    <subcellularLocation>
        <location evidence="5">Cytoplasm</location>
    </subcellularLocation>
</comment>
<dbReference type="InterPro" id="IPR002676">
    <property type="entry name" value="RimM_N"/>
</dbReference>
<gene>
    <name evidence="5" type="primary">rimM</name>
    <name evidence="8" type="ORF">DD236_09810</name>
</gene>
<organism evidence="8 9">
    <name type="scientific">Ancrocorticia populi</name>
    <dbReference type="NCBI Taxonomy" id="2175228"/>
    <lineage>
        <taxon>Bacteria</taxon>
        <taxon>Bacillati</taxon>
        <taxon>Actinomycetota</taxon>
        <taxon>Actinomycetes</taxon>
        <taxon>Actinomycetales</taxon>
        <taxon>Actinomycetaceae</taxon>
        <taxon>Ancrocorticia</taxon>
    </lineage>
</organism>
<evidence type="ECO:0000259" key="7">
    <source>
        <dbReference type="Pfam" id="PF24986"/>
    </source>
</evidence>
<dbReference type="GO" id="GO:0005737">
    <property type="term" value="C:cytoplasm"/>
    <property type="evidence" value="ECO:0007669"/>
    <property type="project" value="UniProtKB-SubCell"/>
</dbReference>
<dbReference type="HAMAP" id="MF_00014">
    <property type="entry name" value="Ribosome_mat_RimM"/>
    <property type="match status" value="1"/>
</dbReference>
<evidence type="ECO:0000313" key="9">
    <source>
        <dbReference type="Proteomes" id="UP000245283"/>
    </source>
</evidence>
<dbReference type="InterPro" id="IPR011033">
    <property type="entry name" value="PRC_barrel-like_sf"/>
</dbReference>
<sequence length="176" mass="19260">MQLTVAIIGAPHGLKGEVRLDVRTDSPDKRLAVGSMLETEPPEFGPLTVERTRTHKGSLHVIFEECHDRSGAEALAGTKLVIETDEEDGSEDNAWYAHELKGLEVLDPDGYTLGEVIGLEPMPAQDLLVVREPDGIITRVPFVKDIVTEVDLDDECVVVDAPAGLFSEEEMDIDEI</sequence>
<comment type="subunit">
    <text evidence="5">Binds ribosomal protein uS19.</text>
</comment>
<evidence type="ECO:0000259" key="6">
    <source>
        <dbReference type="Pfam" id="PF01782"/>
    </source>
</evidence>
<dbReference type="InterPro" id="IPR056792">
    <property type="entry name" value="PRC_RimM"/>
</dbReference>
<dbReference type="AlphaFoldDB" id="A0A2V1K7U3"/>
<dbReference type="GO" id="GO:0005840">
    <property type="term" value="C:ribosome"/>
    <property type="evidence" value="ECO:0007669"/>
    <property type="project" value="InterPro"/>
</dbReference>
<evidence type="ECO:0000313" key="8">
    <source>
        <dbReference type="EMBL" id="PWF25729.1"/>
    </source>
</evidence>
<dbReference type="GO" id="GO:0043022">
    <property type="term" value="F:ribosome binding"/>
    <property type="evidence" value="ECO:0007669"/>
    <property type="project" value="InterPro"/>
</dbReference>
<dbReference type="SUPFAM" id="SSF50447">
    <property type="entry name" value="Translation proteins"/>
    <property type="match status" value="1"/>
</dbReference>
<dbReference type="Gene3D" id="2.30.30.240">
    <property type="entry name" value="PRC-barrel domain"/>
    <property type="match status" value="1"/>
</dbReference>
<dbReference type="PANTHER" id="PTHR33692:SF1">
    <property type="entry name" value="RIBOSOME MATURATION FACTOR RIMM"/>
    <property type="match status" value="1"/>
</dbReference>
<reference evidence="9" key="1">
    <citation type="submission" date="2018-05" db="EMBL/GenBank/DDBJ databases">
        <authorList>
            <person name="Li Y."/>
        </authorList>
    </citation>
    <scope>NUCLEOTIDE SEQUENCE [LARGE SCALE GENOMIC DNA]</scope>
    <source>
        <strain evidence="9">sk1b4</strain>
    </source>
</reference>
<dbReference type="SUPFAM" id="SSF50346">
    <property type="entry name" value="PRC-barrel domain"/>
    <property type="match status" value="1"/>
</dbReference>
<dbReference type="InterPro" id="IPR036976">
    <property type="entry name" value="RimM_N_sf"/>
</dbReference>
<evidence type="ECO:0000256" key="1">
    <source>
        <dbReference type="ARBA" id="ARBA00022490"/>
    </source>
</evidence>
<keyword evidence="1 5" id="KW-0963">Cytoplasm</keyword>
<dbReference type="InterPro" id="IPR009000">
    <property type="entry name" value="Transl_B-barrel_sf"/>
</dbReference>
<dbReference type="PANTHER" id="PTHR33692">
    <property type="entry name" value="RIBOSOME MATURATION FACTOR RIMM"/>
    <property type="match status" value="1"/>
</dbReference>
<keyword evidence="9" id="KW-1185">Reference proteome</keyword>
<dbReference type="Pfam" id="PF24986">
    <property type="entry name" value="PRC_RimM"/>
    <property type="match status" value="1"/>
</dbReference>
<comment type="caution">
    <text evidence="8">The sequence shown here is derived from an EMBL/GenBank/DDBJ whole genome shotgun (WGS) entry which is preliminary data.</text>
</comment>
<name>A0A2V1K7U3_9ACTO</name>
<comment type="domain">
    <text evidence="5">The PRC barrel domain binds ribosomal protein uS19.</text>
</comment>
<proteinExistence type="inferred from homology"/>
<keyword evidence="4 5" id="KW-0143">Chaperone</keyword>
<keyword evidence="3 5" id="KW-0698">rRNA processing</keyword>
<dbReference type="OrthoDB" id="5381335at2"/>
<dbReference type="Gene3D" id="2.40.30.60">
    <property type="entry name" value="RimM"/>
    <property type="match status" value="1"/>
</dbReference>
<evidence type="ECO:0000256" key="3">
    <source>
        <dbReference type="ARBA" id="ARBA00022552"/>
    </source>
</evidence>
<evidence type="ECO:0000256" key="4">
    <source>
        <dbReference type="ARBA" id="ARBA00023186"/>
    </source>
</evidence>
<dbReference type="EMBL" id="QETB01000005">
    <property type="protein sequence ID" value="PWF25729.1"/>
    <property type="molecule type" value="Genomic_DNA"/>
</dbReference>